<protein>
    <submittedName>
        <fullName evidence="4">Conjugative transposon protein TraJ</fullName>
    </submittedName>
</protein>
<feature type="transmembrane region" description="Helical" evidence="2">
    <location>
        <begin position="218"/>
        <end position="236"/>
    </location>
</feature>
<feature type="transmembrane region" description="Helical" evidence="2">
    <location>
        <begin position="47"/>
        <end position="67"/>
    </location>
</feature>
<organism evidence="4 5">
    <name type="scientific">Pinibacter soli</name>
    <dbReference type="NCBI Taxonomy" id="3044211"/>
    <lineage>
        <taxon>Bacteria</taxon>
        <taxon>Pseudomonadati</taxon>
        <taxon>Bacteroidota</taxon>
        <taxon>Chitinophagia</taxon>
        <taxon>Chitinophagales</taxon>
        <taxon>Chitinophagaceae</taxon>
        <taxon>Pinibacter</taxon>
    </lineage>
</organism>
<evidence type="ECO:0000256" key="1">
    <source>
        <dbReference type="SAM" id="MobiDB-lite"/>
    </source>
</evidence>
<evidence type="ECO:0000313" key="4">
    <source>
        <dbReference type="EMBL" id="MDI3321969.1"/>
    </source>
</evidence>
<proteinExistence type="predicted"/>
<comment type="caution">
    <text evidence="4">The sequence shown here is derived from an EMBL/GenBank/DDBJ whole genome shotgun (WGS) entry which is preliminary data.</text>
</comment>
<feature type="compositionally biased region" description="Low complexity" evidence="1">
    <location>
        <begin position="359"/>
        <end position="373"/>
    </location>
</feature>
<feature type="domain" description="Conjugative transposon TraJ C-terminal" evidence="3">
    <location>
        <begin position="29"/>
        <end position="393"/>
    </location>
</feature>
<gene>
    <name evidence="4" type="primary">traJ</name>
    <name evidence="4" type="ORF">QJ048_19415</name>
</gene>
<keyword evidence="2" id="KW-1133">Transmembrane helix</keyword>
<dbReference type="Pfam" id="PF07863">
    <property type="entry name" value="CtnDOT_TraJ"/>
    <property type="match status" value="1"/>
</dbReference>
<feature type="transmembrane region" description="Helical" evidence="2">
    <location>
        <begin position="289"/>
        <end position="311"/>
    </location>
</feature>
<dbReference type="InterPro" id="IPR022393">
    <property type="entry name" value="Conjugative_transposon_TraJ"/>
</dbReference>
<dbReference type="InterPro" id="IPR012424">
    <property type="entry name" value="Conjugative_transposon_TraJ_C"/>
</dbReference>
<evidence type="ECO:0000259" key="3">
    <source>
        <dbReference type="Pfam" id="PF07863"/>
    </source>
</evidence>
<feature type="region of interest" description="Disordered" evidence="1">
    <location>
        <begin position="359"/>
        <end position="393"/>
    </location>
</feature>
<dbReference type="NCBIfam" id="TIGR03782">
    <property type="entry name" value="Bac_Flav_CT_J"/>
    <property type="match status" value="1"/>
</dbReference>
<evidence type="ECO:0000256" key="2">
    <source>
        <dbReference type="SAM" id="Phobius"/>
    </source>
</evidence>
<keyword evidence="5" id="KW-1185">Reference proteome</keyword>
<dbReference type="Proteomes" id="UP001226434">
    <property type="component" value="Unassembled WGS sequence"/>
</dbReference>
<evidence type="ECO:0000313" key="5">
    <source>
        <dbReference type="Proteomes" id="UP001226434"/>
    </source>
</evidence>
<accession>A0ABT6RHC3</accession>
<feature type="transmembrane region" description="Helical" evidence="2">
    <location>
        <begin position="248"/>
        <end position="268"/>
    </location>
</feature>
<keyword evidence="2" id="KW-0472">Membrane</keyword>
<keyword evidence="2" id="KW-0812">Transmembrane</keyword>
<name>A0ABT6RHC3_9BACT</name>
<dbReference type="RefSeq" id="WP_282336088.1">
    <property type="nucleotide sequence ID" value="NZ_JASBRG010000007.1"/>
</dbReference>
<dbReference type="EMBL" id="JASBRG010000007">
    <property type="protein sequence ID" value="MDI3321969.1"/>
    <property type="molecule type" value="Genomic_DNA"/>
</dbReference>
<sequence>MLKYFRVVAGIAVLCVTPHLLIAQDLGDNIHGLQSVLENVYNEVMPLCSKLIVVSQLIAGFGALWYIGSRIWKHIANAEPIDFFPLLRPFAIGLAIMLFPHVIDLINGIMTPTVTATYEMTKDSKKAITSLLKEKQQVTNESQLGQLFLAGNGIPDPDKWHKYMHDDNSSETGIGEDMKYAWQIAQFGVQGMVKQWLSEILQFIFQAASLVIDTLRTFQLIVLAILGPLAFGFSVFDGFQHTLKAWLARYLNVFLWLPVANIFGSIIGKIQENMIKLDIVQIQSTGDTYFGATDIAYLIFLLIGIIGYFSVPSITNHIIHAGGDNGLTKKVTTMVSTAVSNGVSAVYGGTQALAQGLSGSSSGVSNSNQSSNSMGGGSNSQGSNYMRDKISGN</sequence>
<reference evidence="4 5" key="1">
    <citation type="submission" date="2023-05" db="EMBL/GenBank/DDBJ databases">
        <title>Genome sequence of Pinibacter sp. MAH-24.</title>
        <authorList>
            <person name="Huq M.A."/>
        </authorList>
    </citation>
    <scope>NUCLEOTIDE SEQUENCE [LARGE SCALE GENOMIC DNA]</scope>
    <source>
        <strain evidence="4 5">MAH-24</strain>
    </source>
</reference>